<dbReference type="Proteomes" id="UP001164746">
    <property type="component" value="Chromosome 5"/>
</dbReference>
<dbReference type="PROSITE" id="PS00624">
    <property type="entry name" value="GMC_OXRED_2"/>
    <property type="match status" value="1"/>
</dbReference>
<comment type="similarity">
    <text evidence="2 5">Belongs to the GMC oxidoreductase family.</text>
</comment>
<evidence type="ECO:0000256" key="5">
    <source>
        <dbReference type="RuleBase" id="RU003968"/>
    </source>
</evidence>
<dbReference type="EMBL" id="CP111016">
    <property type="protein sequence ID" value="WAR05993.1"/>
    <property type="molecule type" value="Genomic_DNA"/>
</dbReference>
<dbReference type="PANTHER" id="PTHR11552:SF147">
    <property type="entry name" value="CHOLINE DEHYDROGENASE, MITOCHONDRIAL"/>
    <property type="match status" value="1"/>
</dbReference>
<evidence type="ECO:0000256" key="3">
    <source>
        <dbReference type="ARBA" id="ARBA00022630"/>
    </source>
</evidence>
<dbReference type="InterPro" id="IPR000172">
    <property type="entry name" value="GMC_OxRdtase_N"/>
</dbReference>
<feature type="domain" description="Glucose-methanol-choline oxidoreductase N-terminal" evidence="7">
    <location>
        <begin position="567"/>
        <end position="581"/>
    </location>
</feature>
<evidence type="ECO:0000256" key="1">
    <source>
        <dbReference type="ARBA" id="ARBA00001974"/>
    </source>
</evidence>
<dbReference type="Gene3D" id="3.50.50.60">
    <property type="entry name" value="FAD/NAD(P)-binding domain"/>
    <property type="match status" value="3"/>
</dbReference>
<comment type="cofactor">
    <cofactor evidence="1">
        <name>FAD</name>
        <dbReference type="ChEBI" id="CHEBI:57692"/>
    </cofactor>
</comment>
<dbReference type="InterPro" id="IPR012132">
    <property type="entry name" value="GMC_OxRdtase"/>
</dbReference>
<dbReference type="PANTHER" id="PTHR11552">
    <property type="entry name" value="GLUCOSE-METHANOL-CHOLINE GMC OXIDOREDUCTASE"/>
    <property type="match status" value="1"/>
</dbReference>
<gene>
    <name evidence="8" type="ORF">MAR_021362</name>
</gene>
<dbReference type="Gene3D" id="3.30.560.10">
    <property type="entry name" value="Glucose Oxidase, domain 3"/>
    <property type="match status" value="1"/>
</dbReference>
<dbReference type="InterPro" id="IPR036188">
    <property type="entry name" value="FAD/NAD-bd_sf"/>
</dbReference>
<evidence type="ECO:0000313" key="9">
    <source>
        <dbReference type="Proteomes" id="UP001164746"/>
    </source>
</evidence>
<dbReference type="Pfam" id="PF00732">
    <property type="entry name" value="GMC_oxred_N"/>
    <property type="match status" value="2"/>
</dbReference>
<proteinExistence type="inferred from homology"/>
<evidence type="ECO:0000259" key="6">
    <source>
        <dbReference type="PROSITE" id="PS00623"/>
    </source>
</evidence>
<evidence type="ECO:0000256" key="4">
    <source>
        <dbReference type="ARBA" id="ARBA00022827"/>
    </source>
</evidence>
<sequence length="872" mass="97526">MDVITFLWLTSSPPKEGKNVIDGNPDTEYDFIVIRARSAGSVVATRLAEESGNNGHSDECEEFHIPLKNTKALRTKYDWAYFAEPQTSSSLGLNGFQSYWPRGKVLGGSSYWPRGKVLGGSSYWPRGKVLGGSSYWPRGKVLGGSSYWPRGKVLDGSSIMHGMQYTRESLFHYDEWAAAGCTRWGYKDILSYFMKSEDLQIDSLKNSPYHSTGGPIGISHNHVTDLHEKVLEAGKSLGYEIYDYNGVNEDQRGFSTTQKFIRNGVRSSAGLEYVGREKKNNLHVSLYIIAYLFLTSSPAKERKNVIEGNPDYEYDYIVIGAGSAGSVVSSRLAEDSENKVLLLEAGGHYDEMEEFHIPLKFAKTLRTKHDWAYFVEPQTSSSLGLNGKRAYWPRGKVLGGTGMINAMQYTRGSPFDYDEWVAAGCTGWGYKDVLPYFMQSEDLQIDSLKNSPYHSTGGPIGISEGYVTDLSEKFMEAGQSLGYEITDYNGEDQRGFSTVQKFIRNGVRSSTGLDYVGKEKKNNLHVSLHSFVTKIDIQEKAAKGVYFIKNGRKLYAKARKEIVLSAGALSSPKILMLSGVGPKEQIKSFNIPIQADLPVGQNLQDHQVVFLLTNINRPLSITQSVEDSIWNKLNYAIRGQGPFATPGLDTSAFIHIDRSMEGRTHPDIQIIFWAKLLRDNIVNYNDKVAKEFFEHDPNQHGFTTVMCTARPFSKGVIKLKSADPFDDPLIDSQYYTDKRDIDAMIGGIRVWEKLMETPVMTQLGASVNRMKLSICSHLEFQSDAYWECFIRHLSVTEYHHSGTCKMGPAKDSRSVVDPQLRVIGIKNLRVVDASVFPNITSGNINAPTIMIAEKAADLIRGKDTVSHLRRKL</sequence>
<dbReference type="Pfam" id="PF05199">
    <property type="entry name" value="GMC_oxred_C"/>
    <property type="match status" value="1"/>
</dbReference>
<evidence type="ECO:0000256" key="2">
    <source>
        <dbReference type="ARBA" id="ARBA00010790"/>
    </source>
</evidence>
<dbReference type="SUPFAM" id="SSF51905">
    <property type="entry name" value="FAD/NAD(P)-binding domain"/>
    <property type="match status" value="2"/>
</dbReference>
<keyword evidence="3 5" id="KW-0285">Flavoprotein</keyword>
<evidence type="ECO:0000313" key="8">
    <source>
        <dbReference type="EMBL" id="WAR05993.1"/>
    </source>
</evidence>
<accession>A0ABY7EB92</accession>
<keyword evidence="9" id="KW-1185">Reference proteome</keyword>
<keyword evidence="4 5" id="KW-0274">FAD</keyword>
<protein>
    <submittedName>
        <fullName evidence="8">DHGL-like protein</fullName>
    </submittedName>
</protein>
<dbReference type="PROSITE" id="PS00623">
    <property type="entry name" value="GMC_OXRED_1"/>
    <property type="match status" value="1"/>
</dbReference>
<dbReference type="InterPro" id="IPR007867">
    <property type="entry name" value="GMC_OxRtase_C"/>
</dbReference>
<dbReference type="SUPFAM" id="SSF54373">
    <property type="entry name" value="FAD-linked reductases, C-terminal domain"/>
    <property type="match status" value="1"/>
</dbReference>
<evidence type="ECO:0000259" key="7">
    <source>
        <dbReference type="PROSITE" id="PS00624"/>
    </source>
</evidence>
<feature type="domain" description="Glucose-methanol-choline oxidoreductase N-terminal" evidence="6">
    <location>
        <begin position="395"/>
        <end position="418"/>
    </location>
</feature>
<organism evidence="8 9">
    <name type="scientific">Mya arenaria</name>
    <name type="common">Soft-shell clam</name>
    <dbReference type="NCBI Taxonomy" id="6604"/>
    <lineage>
        <taxon>Eukaryota</taxon>
        <taxon>Metazoa</taxon>
        <taxon>Spiralia</taxon>
        <taxon>Lophotrochozoa</taxon>
        <taxon>Mollusca</taxon>
        <taxon>Bivalvia</taxon>
        <taxon>Autobranchia</taxon>
        <taxon>Heteroconchia</taxon>
        <taxon>Euheterodonta</taxon>
        <taxon>Imparidentia</taxon>
        <taxon>Neoheterodontei</taxon>
        <taxon>Myida</taxon>
        <taxon>Myoidea</taxon>
        <taxon>Myidae</taxon>
        <taxon>Mya</taxon>
    </lineage>
</organism>
<name>A0ABY7EB92_MYAAR</name>
<reference evidence="8" key="1">
    <citation type="submission" date="2022-11" db="EMBL/GenBank/DDBJ databases">
        <title>Centuries of genome instability and evolution in soft-shell clam transmissible cancer (bioRxiv).</title>
        <authorList>
            <person name="Hart S.F.M."/>
            <person name="Yonemitsu M.A."/>
            <person name="Giersch R.M."/>
            <person name="Beal B.F."/>
            <person name="Arriagada G."/>
            <person name="Davis B.W."/>
            <person name="Ostrander E.A."/>
            <person name="Goff S.P."/>
            <person name="Metzger M.J."/>
        </authorList>
    </citation>
    <scope>NUCLEOTIDE SEQUENCE</scope>
    <source>
        <strain evidence="8">MELC-2E11</strain>
        <tissue evidence="8">Siphon/mantle</tissue>
    </source>
</reference>